<dbReference type="GeneID" id="5124935"/>
<evidence type="ECO:0000256" key="1">
    <source>
        <dbReference type="SAM" id="MobiDB-lite"/>
    </source>
</evidence>
<dbReference type="SMART" id="SM00443">
    <property type="entry name" value="G_patch"/>
    <property type="match status" value="1"/>
</dbReference>
<dbReference type="HOGENOM" id="CLU_367267_0_0_1"/>
<dbReference type="InterPro" id="IPR000467">
    <property type="entry name" value="G_patch_dom"/>
</dbReference>
<dbReference type="VEuPathDB" id="FungiDB:PGUG_04751"/>
<dbReference type="STRING" id="294746.A5DNA0"/>
<dbReference type="Proteomes" id="UP000001997">
    <property type="component" value="Unassembled WGS sequence"/>
</dbReference>
<feature type="compositionally biased region" description="Acidic residues" evidence="1">
    <location>
        <begin position="14"/>
        <end position="24"/>
    </location>
</feature>
<dbReference type="PANTHER" id="PTHR23329:SF1">
    <property type="entry name" value="TUFTELIN-INTERACTING PROTEIN 11"/>
    <property type="match status" value="1"/>
</dbReference>
<feature type="region of interest" description="Disordered" evidence="1">
    <location>
        <begin position="1"/>
        <end position="44"/>
    </location>
</feature>
<reference evidence="3 4" key="1">
    <citation type="journal article" date="2009" name="Nature">
        <title>Evolution of pathogenicity and sexual reproduction in eight Candida genomes.</title>
        <authorList>
            <person name="Butler G."/>
            <person name="Rasmussen M.D."/>
            <person name="Lin M.F."/>
            <person name="Santos M.A."/>
            <person name="Sakthikumar S."/>
            <person name="Munro C.A."/>
            <person name="Rheinbay E."/>
            <person name="Grabherr M."/>
            <person name="Forche A."/>
            <person name="Reedy J.L."/>
            <person name="Agrafioti I."/>
            <person name="Arnaud M.B."/>
            <person name="Bates S."/>
            <person name="Brown A.J."/>
            <person name="Brunke S."/>
            <person name="Costanzo M.C."/>
            <person name="Fitzpatrick D.A."/>
            <person name="de Groot P.W."/>
            <person name="Harris D."/>
            <person name="Hoyer L.L."/>
            <person name="Hube B."/>
            <person name="Klis F.M."/>
            <person name="Kodira C."/>
            <person name="Lennard N."/>
            <person name="Logue M.E."/>
            <person name="Martin R."/>
            <person name="Neiman A.M."/>
            <person name="Nikolaou E."/>
            <person name="Quail M.A."/>
            <person name="Quinn J."/>
            <person name="Santos M.C."/>
            <person name="Schmitzberger F.F."/>
            <person name="Sherlock G."/>
            <person name="Shah P."/>
            <person name="Silverstein K.A."/>
            <person name="Skrzypek M.S."/>
            <person name="Soll D."/>
            <person name="Staggs R."/>
            <person name="Stansfield I."/>
            <person name="Stumpf M.P."/>
            <person name="Sudbery P.E."/>
            <person name="Srikantha T."/>
            <person name="Zeng Q."/>
            <person name="Berman J."/>
            <person name="Berriman M."/>
            <person name="Heitman J."/>
            <person name="Gow N.A."/>
            <person name="Lorenz M.C."/>
            <person name="Birren B.W."/>
            <person name="Kellis M."/>
            <person name="Cuomo C.A."/>
        </authorList>
    </citation>
    <scope>NUCLEOTIDE SEQUENCE [LARGE SCALE GENOMIC DNA]</scope>
    <source>
        <strain evidence="4">ATCC 6260 / CBS 566 / DSM 6381 / JCM 1539 / NBRC 10279 / NRRL Y-324</strain>
    </source>
</reference>
<dbReference type="PANTHER" id="PTHR23329">
    <property type="entry name" value="TUFTELIN-INTERACTING PROTEIN 11-RELATED"/>
    <property type="match status" value="1"/>
</dbReference>
<gene>
    <name evidence="3" type="ORF">PGUG_04751</name>
</gene>
<dbReference type="AlphaFoldDB" id="A5DNA0"/>
<keyword evidence="4" id="KW-1185">Reference proteome</keyword>
<evidence type="ECO:0000313" key="3">
    <source>
        <dbReference type="EMBL" id="EDK40653.2"/>
    </source>
</evidence>
<dbReference type="PROSITE" id="PS50174">
    <property type="entry name" value="G_PATCH"/>
    <property type="match status" value="1"/>
</dbReference>
<dbReference type="InterPro" id="IPR045211">
    <property type="entry name" value="TFP11/STIP/Ntr1"/>
</dbReference>
<dbReference type="Pfam" id="PF01585">
    <property type="entry name" value="G-patch"/>
    <property type="match status" value="1"/>
</dbReference>
<protein>
    <recommendedName>
        <fullName evidence="2">G-patch domain-containing protein</fullName>
    </recommendedName>
</protein>
<evidence type="ECO:0000313" key="4">
    <source>
        <dbReference type="Proteomes" id="UP000001997"/>
    </source>
</evidence>
<dbReference type="FunCoup" id="A5DNA0">
    <property type="interactions" value="866"/>
</dbReference>
<dbReference type="GO" id="GO:0000390">
    <property type="term" value="P:spliceosomal complex disassembly"/>
    <property type="evidence" value="ECO:0007669"/>
    <property type="project" value="InterPro"/>
</dbReference>
<feature type="domain" description="G-patch" evidence="2">
    <location>
        <begin position="47"/>
        <end position="93"/>
    </location>
</feature>
<dbReference type="eggNOG" id="KOG2184">
    <property type="taxonomic scope" value="Eukaryota"/>
</dbReference>
<sequence>MNSMSSMASAINNEYDDYDDMEEDASTKQPEQSHFPAQNPSSEHLKRYGIGAKLLMKMGYREGTGLGANAEGIVKPIETKMRPQGMGVGAIKEKPGEEDENMSIDSSEEDEPSTKTDLTLYSLIDELELRGLEVSHKVKLISDSQAGTETSSLKDLTHKLQGIQIEWDELSSRQKLLNFQLNQVSRELESTKIRLRDRETFLNALETYQNHESDSDTGISQVIEFVDSLLTLEISSEFVKSQGLEIFISAVEPLLEPLFDEYFDTSIENDTPLSSALIQISKKCRELGENPDSPSHWDSLIFRQLQKKIKNISRIQTEDYLVTLNDILYGWLVSPILMNPQSVVEELFDKIVIPFLIDQFDHWFNGESESPHEHFIDFLNSLQLDDSKGAYHLLNNVSEKYQDMLISSPKRITDTQTIHLLFDIWIPLFQSYSVKTPNFTQILLSGMLDLFDTIDFVNVKGFELVSTLVQLENVTGSSAAKIILEFKLLNQFLSLLRSRIKSDESREKIVSWIYQIRDALATEDLKNSTLRDSVEWSFGAIAQLLENKNPPLPSLKGESHPLNNELLSLLISGEEQTTKVQGIPSNSLITSFKDVVDEYCNNHDLSLNMTRNNHLESGMPLLEVEAPSGQKRTFYIKDDVVWATNSYSRYDKGSPKEFSAISIENLHPDLQQ</sequence>
<dbReference type="KEGG" id="pgu:PGUG_04751"/>
<dbReference type="EMBL" id="CH408160">
    <property type="protein sequence ID" value="EDK40653.2"/>
    <property type="molecule type" value="Genomic_DNA"/>
</dbReference>
<name>A5DNA0_PICGU</name>
<feature type="compositionally biased region" description="Low complexity" evidence="1">
    <location>
        <begin position="1"/>
        <end position="13"/>
    </location>
</feature>
<proteinExistence type="predicted"/>
<dbReference type="OMA" id="NKILYQW"/>
<dbReference type="InParanoid" id="A5DNA0"/>
<feature type="compositionally biased region" description="Polar residues" evidence="1">
    <location>
        <begin position="27"/>
        <end position="42"/>
    </location>
</feature>
<feature type="region of interest" description="Disordered" evidence="1">
    <location>
        <begin position="87"/>
        <end position="115"/>
    </location>
</feature>
<organism evidence="3 4">
    <name type="scientific">Meyerozyma guilliermondii (strain ATCC 6260 / CBS 566 / DSM 6381 / JCM 1539 / NBRC 10279 / NRRL Y-324)</name>
    <name type="common">Yeast</name>
    <name type="synonym">Candida guilliermondii</name>
    <dbReference type="NCBI Taxonomy" id="294746"/>
    <lineage>
        <taxon>Eukaryota</taxon>
        <taxon>Fungi</taxon>
        <taxon>Dikarya</taxon>
        <taxon>Ascomycota</taxon>
        <taxon>Saccharomycotina</taxon>
        <taxon>Pichiomycetes</taxon>
        <taxon>Debaryomycetaceae</taxon>
        <taxon>Meyerozyma</taxon>
    </lineage>
</organism>
<dbReference type="OrthoDB" id="4822at2759"/>
<dbReference type="RefSeq" id="XP_001482796.2">
    <property type="nucleotide sequence ID" value="XM_001482746.1"/>
</dbReference>
<feature type="compositionally biased region" description="Acidic residues" evidence="1">
    <location>
        <begin position="96"/>
        <end position="111"/>
    </location>
</feature>
<evidence type="ECO:0000259" key="2">
    <source>
        <dbReference type="PROSITE" id="PS50174"/>
    </source>
</evidence>
<dbReference type="GO" id="GO:0003676">
    <property type="term" value="F:nucleic acid binding"/>
    <property type="evidence" value="ECO:0007669"/>
    <property type="project" value="InterPro"/>
</dbReference>
<dbReference type="GO" id="GO:0071008">
    <property type="term" value="C:U2-type post-mRNA release spliceosomal complex"/>
    <property type="evidence" value="ECO:0007669"/>
    <property type="project" value="TreeGrafter"/>
</dbReference>
<accession>A5DNA0</accession>